<dbReference type="GO" id="GO:0030246">
    <property type="term" value="F:carbohydrate binding"/>
    <property type="evidence" value="ECO:0007669"/>
    <property type="project" value="UniProtKB-ARBA"/>
</dbReference>
<evidence type="ECO:0000256" key="4">
    <source>
        <dbReference type="SAM" id="Phobius"/>
    </source>
</evidence>
<evidence type="ECO:0000256" key="1">
    <source>
        <dbReference type="ARBA" id="ARBA00022837"/>
    </source>
</evidence>
<keyword evidence="4" id="KW-0812">Transmembrane</keyword>
<name>A0AAV2A9D5_9ARAC</name>
<keyword evidence="7" id="KW-1185">Reference proteome</keyword>
<gene>
    <name evidence="6" type="ORF">LARSCL_LOCUS10246</name>
</gene>
<evidence type="ECO:0000259" key="5">
    <source>
        <dbReference type="PROSITE" id="PS51406"/>
    </source>
</evidence>
<keyword evidence="4" id="KW-1133">Transmembrane helix</keyword>
<keyword evidence="4" id="KW-0472">Membrane</keyword>
<feature type="transmembrane region" description="Helical" evidence="4">
    <location>
        <begin position="12"/>
        <end position="36"/>
    </location>
</feature>
<evidence type="ECO:0000313" key="7">
    <source>
        <dbReference type="Proteomes" id="UP001497382"/>
    </source>
</evidence>
<dbReference type="InterPro" id="IPR036056">
    <property type="entry name" value="Fibrinogen-like_C"/>
</dbReference>
<dbReference type="InterPro" id="IPR002181">
    <property type="entry name" value="Fibrinogen_a/b/g_C_dom"/>
</dbReference>
<protein>
    <recommendedName>
        <fullName evidence="5">Fibrinogen C-terminal domain-containing protein</fullName>
    </recommendedName>
</protein>
<dbReference type="CDD" id="cd00087">
    <property type="entry name" value="FReD"/>
    <property type="match status" value="1"/>
</dbReference>
<keyword evidence="1" id="KW-0106">Calcium</keyword>
<dbReference type="AlphaFoldDB" id="A0AAV2A9D5"/>
<dbReference type="InterPro" id="IPR014716">
    <property type="entry name" value="Fibrinogen_a/b/g_C_1"/>
</dbReference>
<dbReference type="PANTHER" id="PTHR19143:SF458">
    <property type="entry name" value="FIBRINOGEN C-TERMINAL DOMAIN-CONTAINING PROTEIN-RELATED"/>
    <property type="match status" value="1"/>
</dbReference>
<organism evidence="6 7">
    <name type="scientific">Larinioides sclopetarius</name>
    <dbReference type="NCBI Taxonomy" id="280406"/>
    <lineage>
        <taxon>Eukaryota</taxon>
        <taxon>Metazoa</taxon>
        <taxon>Ecdysozoa</taxon>
        <taxon>Arthropoda</taxon>
        <taxon>Chelicerata</taxon>
        <taxon>Arachnida</taxon>
        <taxon>Araneae</taxon>
        <taxon>Araneomorphae</taxon>
        <taxon>Entelegynae</taxon>
        <taxon>Araneoidea</taxon>
        <taxon>Araneidae</taxon>
        <taxon>Larinioides</taxon>
    </lineage>
</organism>
<dbReference type="GO" id="GO:0005615">
    <property type="term" value="C:extracellular space"/>
    <property type="evidence" value="ECO:0007669"/>
    <property type="project" value="TreeGrafter"/>
</dbReference>
<reference evidence="6 7" key="1">
    <citation type="submission" date="2024-04" db="EMBL/GenBank/DDBJ databases">
        <authorList>
            <person name="Rising A."/>
            <person name="Reimegard J."/>
            <person name="Sonavane S."/>
            <person name="Akerstrom W."/>
            <person name="Nylinder S."/>
            <person name="Hedman E."/>
            <person name="Kallberg Y."/>
        </authorList>
    </citation>
    <scope>NUCLEOTIDE SEQUENCE [LARGE SCALE GENOMIC DNA]</scope>
</reference>
<sequence>MVSSNISEEMIISFPVIGILWYWLQISMALFSFAVLSTAENETPKCDQSDRSLFYLEAASDMITKAKLYYPMSPIISQSNISSPIDCADILRNGYNKSGVYVIWPKSRLTNDRPLNVYCDMDTDGGGWIVLQRRGNFNRSNDFFFKDWASYKSGFGDIEKDFWMGNDNIFALTNQRLYSIRIDLQDVEGAKKYAVYDTFWIDDENNKYTLHIKDYSGDSGDGMTVTHDNQKFTTKDQDNDAYGKNCAEEFKGGWWYNACHSSNLNGLYLRGKHESYANGVNWSSWKGNHESLETTEMKIRPKNFKENLISLETPAA</sequence>
<dbReference type="PROSITE" id="PS00514">
    <property type="entry name" value="FIBRINOGEN_C_1"/>
    <property type="match status" value="1"/>
</dbReference>
<proteinExistence type="predicted"/>
<comment type="caution">
    <text evidence="6">The sequence shown here is derived from an EMBL/GenBank/DDBJ whole genome shotgun (WGS) entry which is preliminary data.</text>
</comment>
<evidence type="ECO:0000313" key="6">
    <source>
        <dbReference type="EMBL" id="CAL1279258.1"/>
    </source>
</evidence>
<dbReference type="GO" id="GO:0098609">
    <property type="term" value="P:cell-cell adhesion"/>
    <property type="evidence" value="ECO:0007669"/>
    <property type="project" value="UniProtKB-ARBA"/>
</dbReference>
<dbReference type="InterPro" id="IPR050373">
    <property type="entry name" value="Fibrinogen_C-term_domain"/>
</dbReference>
<dbReference type="PANTHER" id="PTHR19143">
    <property type="entry name" value="FIBRINOGEN/TENASCIN/ANGIOPOEITIN"/>
    <property type="match status" value="1"/>
</dbReference>
<dbReference type="FunFam" id="3.90.215.10:FF:000001">
    <property type="entry name" value="Tenascin isoform 1"/>
    <property type="match status" value="1"/>
</dbReference>
<evidence type="ECO:0000256" key="3">
    <source>
        <dbReference type="ARBA" id="ARBA00053344"/>
    </source>
</evidence>
<feature type="domain" description="Fibrinogen C-terminal" evidence="5">
    <location>
        <begin position="78"/>
        <end position="303"/>
    </location>
</feature>
<dbReference type="SUPFAM" id="SSF56496">
    <property type="entry name" value="Fibrinogen C-terminal domain-like"/>
    <property type="match status" value="1"/>
</dbReference>
<accession>A0AAV2A9D5</accession>
<dbReference type="InterPro" id="IPR020837">
    <property type="entry name" value="Fibrinogen_CS"/>
</dbReference>
<dbReference type="Gene3D" id="3.90.215.10">
    <property type="entry name" value="Gamma Fibrinogen, chain A, domain 1"/>
    <property type="match status" value="1"/>
</dbReference>
<comment type="function">
    <text evidence="3">Lectin involved in innate immunity. Agglutinates all types of human erythrocytes, Gram-positive and Gram-negative bacteria. Has a stronger agglutinating activity towards Gram-negative bacteria than towards Gram-positive bacteria. Specifically recognizes acetyl group-containing substances on agglutinated cells. The hemagglutinating activity was inhibited by EDTA, acetyl group-containing mono- and disaccharides, N-acetyl derivatives of amino acids, other acetyl group-containing substances, propionamide and benzamide. Enhances the antimicrobial activity of big defensin against Gram-positive bacteria but not against Gram-negative bacteria.</text>
</comment>
<dbReference type="Proteomes" id="UP001497382">
    <property type="component" value="Unassembled WGS sequence"/>
</dbReference>
<dbReference type="EMBL" id="CAXIEN010000120">
    <property type="protein sequence ID" value="CAL1279258.1"/>
    <property type="molecule type" value="Genomic_DNA"/>
</dbReference>
<dbReference type="SMART" id="SM00186">
    <property type="entry name" value="FBG"/>
    <property type="match status" value="1"/>
</dbReference>
<keyword evidence="2" id="KW-1015">Disulfide bond</keyword>
<evidence type="ECO:0000256" key="2">
    <source>
        <dbReference type="ARBA" id="ARBA00023157"/>
    </source>
</evidence>
<dbReference type="NCBIfam" id="NF040941">
    <property type="entry name" value="GGGWT_bact"/>
    <property type="match status" value="1"/>
</dbReference>
<dbReference type="PROSITE" id="PS51406">
    <property type="entry name" value="FIBRINOGEN_C_2"/>
    <property type="match status" value="1"/>
</dbReference>
<dbReference type="Pfam" id="PF00147">
    <property type="entry name" value="Fibrinogen_C"/>
    <property type="match status" value="1"/>
</dbReference>